<evidence type="ECO:0000256" key="1">
    <source>
        <dbReference type="ARBA" id="ARBA00022448"/>
    </source>
</evidence>
<feature type="transmembrane region" description="Helical" evidence="2">
    <location>
        <begin position="177"/>
        <end position="197"/>
    </location>
</feature>
<reference evidence="4" key="1">
    <citation type="submission" date="2019-10" db="EMBL/GenBank/DDBJ databases">
        <title>Complete genome sequence of Corynebacterium urogenitalis DSM 108747, isolated from the genital tract of a cow.</title>
        <authorList>
            <person name="Ruckert C."/>
            <person name="Ballas P."/>
            <person name="Wagener K."/>
            <person name="Drillich M."/>
            <person name="Kaempfer P."/>
            <person name="Busse H.-J."/>
            <person name="Ehling-Schulz M."/>
        </authorList>
    </citation>
    <scope>NUCLEOTIDE SEQUENCE [LARGE SCALE GENOMIC DNA]</scope>
    <source>
        <strain evidence="4">LMM 1652</strain>
    </source>
</reference>
<dbReference type="EMBL" id="CP045032">
    <property type="protein sequence ID" value="QFQ02559.1"/>
    <property type="molecule type" value="Genomic_DNA"/>
</dbReference>
<name>A0A5J6ZB42_9CORY</name>
<dbReference type="InterPro" id="IPR051125">
    <property type="entry name" value="ABC-4/HrtB_transporter"/>
</dbReference>
<accession>A0A5J6ZB42</accession>
<dbReference type="PANTHER" id="PTHR43738">
    <property type="entry name" value="ABC TRANSPORTER, MEMBRANE PROTEIN"/>
    <property type="match status" value="1"/>
</dbReference>
<keyword evidence="4" id="KW-1185">Reference proteome</keyword>
<evidence type="ECO:0000256" key="2">
    <source>
        <dbReference type="SAM" id="Phobius"/>
    </source>
</evidence>
<evidence type="ECO:0000313" key="3">
    <source>
        <dbReference type="EMBL" id="QFQ02559.1"/>
    </source>
</evidence>
<dbReference type="Proteomes" id="UP000326711">
    <property type="component" value="Chromosome"/>
</dbReference>
<feature type="transmembrane region" description="Helical" evidence="2">
    <location>
        <begin position="16"/>
        <end position="36"/>
    </location>
</feature>
<keyword evidence="2" id="KW-0472">Membrane</keyword>
<feature type="transmembrane region" description="Helical" evidence="2">
    <location>
        <begin position="218"/>
        <end position="242"/>
    </location>
</feature>
<keyword evidence="1" id="KW-0813">Transport</keyword>
<dbReference type="KEGG" id="cuo:CUROG_05980"/>
<feature type="transmembrane region" description="Helical" evidence="2">
    <location>
        <begin position="254"/>
        <end position="280"/>
    </location>
</feature>
<gene>
    <name evidence="3" type="ORF">CUROG_05980</name>
</gene>
<dbReference type="RefSeq" id="WP_151902906.1">
    <property type="nucleotide sequence ID" value="NZ_CP045032.1"/>
</dbReference>
<dbReference type="OrthoDB" id="5242186at2"/>
<proteinExistence type="predicted"/>
<keyword evidence="2" id="KW-1133">Transmembrane helix</keyword>
<dbReference type="AlphaFoldDB" id="A0A5J6ZB42"/>
<organism evidence="3 4">
    <name type="scientific">Corynebacterium urogenitale</name>
    <dbReference type="NCBI Taxonomy" id="2487892"/>
    <lineage>
        <taxon>Bacteria</taxon>
        <taxon>Bacillati</taxon>
        <taxon>Actinomycetota</taxon>
        <taxon>Actinomycetes</taxon>
        <taxon>Mycobacteriales</taxon>
        <taxon>Corynebacteriaceae</taxon>
        <taxon>Corynebacterium</taxon>
    </lineage>
</organism>
<protein>
    <submittedName>
        <fullName evidence="3">FtsX-like permease family protein</fullName>
    </submittedName>
</protein>
<evidence type="ECO:0000313" key="4">
    <source>
        <dbReference type="Proteomes" id="UP000326711"/>
    </source>
</evidence>
<dbReference type="PANTHER" id="PTHR43738:SF1">
    <property type="entry name" value="HEMIN TRANSPORT SYSTEM PERMEASE PROTEIN HRTB-RELATED"/>
    <property type="match status" value="1"/>
</dbReference>
<keyword evidence="2" id="KW-0812">Transmembrane</keyword>
<sequence>MFQGFRELAAAKGRTALIIVTVMLITVLVTFLSSLAEGLSFQSVSALQSRLTSDDALVLEDNGTTTLSSSRLDDAQIKQVEDAGGEALYMARTRQASEPVIVLSDPSRTGGTDLFLDHMPVIAAPPEAVASMPGASAAAILPESSLDSAPAGTKVLTGDERWNASGSYAGEQMSLTLMINLLYVISALVLGAFFTVWTLQRLKGVTISAALGASNKVLVADSVGQAFVVLAVGIFAGGLITLGTGQLIPDTVPVVLSASTVLVPSVILAAAGLLGAAISLKPVLSISPRAALASA</sequence>